<gene>
    <name evidence="1" type="ORF">JBKA6_0554</name>
</gene>
<evidence type="ECO:0000313" key="2">
    <source>
        <dbReference type="Proteomes" id="UP000243197"/>
    </source>
</evidence>
<dbReference type="EMBL" id="AP014564">
    <property type="protein sequence ID" value="BAV94567.1"/>
    <property type="molecule type" value="Genomic_DNA"/>
</dbReference>
<organism evidence="1 2">
    <name type="scientific">Ichthyobacterium seriolicida</name>
    <dbReference type="NCBI Taxonomy" id="242600"/>
    <lineage>
        <taxon>Bacteria</taxon>
        <taxon>Pseudomonadati</taxon>
        <taxon>Bacteroidota</taxon>
        <taxon>Flavobacteriia</taxon>
        <taxon>Flavobacteriales</taxon>
        <taxon>Ichthyobacteriaceae</taxon>
        <taxon>Ichthyobacterium</taxon>
    </lineage>
</organism>
<accession>A0A1J1DXI5</accession>
<sequence>MVYKDDIDRKYLRDKWNKVISVLSLRFSQGENLDIDNVLYIIGLREFGQVKTKFSKDQKVNLMHIAICRLLEPYGYYAMEGIDHDGWPHYSEVEKLPNMSVGEQTIFLKKAVINYLEDEKII</sequence>
<dbReference type="OrthoDB" id="794480at2"/>
<evidence type="ECO:0000313" key="1">
    <source>
        <dbReference type="EMBL" id="BAV94567.1"/>
    </source>
</evidence>
<dbReference type="Proteomes" id="UP000243197">
    <property type="component" value="Chromosome"/>
</dbReference>
<keyword evidence="2" id="KW-1185">Reference proteome</keyword>
<reference evidence="1 2" key="1">
    <citation type="submission" date="2014-03" db="EMBL/GenBank/DDBJ databases">
        <title>complete genome sequence of Flavobacteriaceae bacterium JBKA-6.</title>
        <authorList>
            <person name="Takano T."/>
            <person name="Nakamura Y."/>
            <person name="Takuma S."/>
            <person name="Yasuike M."/>
            <person name="Matsuyama T."/>
            <person name="Sakai T."/>
            <person name="Fujiwara A."/>
            <person name="Kimoto K."/>
            <person name="Fukuda Y."/>
            <person name="Kondo H."/>
            <person name="Hirono I."/>
            <person name="Nakayasu C."/>
        </authorList>
    </citation>
    <scope>NUCLEOTIDE SEQUENCE [LARGE SCALE GENOMIC DNA]</scope>
    <source>
        <strain evidence="1 2">JBKA-6</strain>
    </source>
</reference>
<dbReference type="KEGG" id="ise:JBKA6_0554"/>
<proteinExistence type="predicted"/>
<name>A0A1J1DXI5_9FLAO</name>
<dbReference type="AlphaFoldDB" id="A0A1J1DXI5"/>
<protein>
    <submittedName>
        <fullName evidence="1">Uncharacterized protein</fullName>
    </submittedName>
</protein>
<dbReference type="RefSeq" id="WP_096685666.1">
    <property type="nucleotide sequence ID" value="NZ_AP014564.1"/>
</dbReference>